<accession>A0ABM3AZP6</accession>
<dbReference type="Proteomes" id="UP000818029">
    <property type="component" value="Chromosome D11"/>
</dbReference>
<proteinExistence type="predicted"/>
<evidence type="ECO:0000313" key="1">
    <source>
        <dbReference type="Proteomes" id="UP000818029"/>
    </source>
</evidence>
<name>A0ABM3AZP6_GOSHI</name>
<evidence type="ECO:0000313" key="2">
    <source>
        <dbReference type="RefSeq" id="XP_040960267.1"/>
    </source>
</evidence>
<reference evidence="1" key="1">
    <citation type="journal article" date="2020" name="Nat. Genet.">
        <title>Genomic diversifications of five Gossypium allopolyploid species and their impact on cotton improvement.</title>
        <authorList>
            <person name="Chen Z.J."/>
            <person name="Sreedasyam A."/>
            <person name="Ando A."/>
            <person name="Song Q."/>
            <person name="De Santiago L.M."/>
            <person name="Hulse-Kemp A.M."/>
            <person name="Ding M."/>
            <person name="Ye W."/>
            <person name="Kirkbride R.C."/>
            <person name="Jenkins J."/>
            <person name="Plott C."/>
            <person name="Lovell J."/>
            <person name="Lin Y.M."/>
            <person name="Vaughn R."/>
            <person name="Liu B."/>
            <person name="Simpson S."/>
            <person name="Scheffler B.E."/>
            <person name="Wen L."/>
            <person name="Saski C.A."/>
            <person name="Grover C.E."/>
            <person name="Hu G."/>
            <person name="Conover J.L."/>
            <person name="Carlson J.W."/>
            <person name="Shu S."/>
            <person name="Boston L.B."/>
            <person name="Williams M."/>
            <person name="Peterson D.G."/>
            <person name="McGee K."/>
            <person name="Jones D.C."/>
            <person name="Wendel J.F."/>
            <person name="Stelly D.M."/>
            <person name="Grimwood J."/>
            <person name="Schmutz J."/>
        </authorList>
    </citation>
    <scope>NUCLEOTIDE SEQUENCE [LARGE SCALE GENOMIC DNA]</scope>
    <source>
        <strain evidence="1">cv. TM-1</strain>
    </source>
</reference>
<evidence type="ECO:0008006" key="3">
    <source>
        <dbReference type="Google" id="ProtNLM"/>
    </source>
</evidence>
<sequence>MQMLTTRFETLRMQDSKTIGEFYIKICDLSNQAFALGEEYSNTKLVRKDLRSLPERFSTKVTTIEKAKDLESLTIDEFISSLQIFEMNLNEAKCNRTEGENITLQVGEEVPTSHTTAIK</sequence>
<keyword evidence="1" id="KW-1185">Reference proteome</keyword>
<dbReference type="PANTHER" id="PTHR35317">
    <property type="entry name" value="OS04G0629600 PROTEIN"/>
    <property type="match status" value="1"/>
</dbReference>
<gene>
    <name evidence="2" type="primary">LOC121223209</name>
</gene>
<dbReference type="RefSeq" id="XP_040960267.1">
    <property type="nucleotide sequence ID" value="XM_041104333.1"/>
</dbReference>
<reference evidence="2" key="2">
    <citation type="submission" date="2025-08" db="UniProtKB">
        <authorList>
            <consortium name="RefSeq"/>
        </authorList>
    </citation>
    <scope>IDENTIFICATION</scope>
</reference>
<dbReference type="GeneID" id="121223209"/>
<protein>
    <recommendedName>
        <fullName evidence="3">Gag-pol polyprotein</fullName>
    </recommendedName>
</protein>
<dbReference type="PANTHER" id="PTHR35317:SF23">
    <property type="entry name" value="OS04G0629600 PROTEIN"/>
    <property type="match status" value="1"/>
</dbReference>
<dbReference type="Pfam" id="PF14223">
    <property type="entry name" value="Retrotran_gag_2"/>
    <property type="match status" value="1"/>
</dbReference>
<organism evidence="1 2">
    <name type="scientific">Gossypium hirsutum</name>
    <name type="common">Upland cotton</name>
    <name type="synonym">Gossypium mexicanum</name>
    <dbReference type="NCBI Taxonomy" id="3635"/>
    <lineage>
        <taxon>Eukaryota</taxon>
        <taxon>Viridiplantae</taxon>
        <taxon>Streptophyta</taxon>
        <taxon>Embryophyta</taxon>
        <taxon>Tracheophyta</taxon>
        <taxon>Spermatophyta</taxon>
        <taxon>Magnoliopsida</taxon>
        <taxon>eudicotyledons</taxon>
        <taxon>Gunneridae</taxon>
        <taxon>Pentapetalae</taxon>
        <taxon>rosids</taxon>
        <taxon>malvids</taxon>
        <taxon>Malvales</taxon>
        <taxon>Malvaceae</taxon>
        <taxon>Malvoideae</taxon>
        <taxon>Gossypium</taxon>
    </lineage>
</organism>